<evidence type="ECO:0000313" key="17">
    <source>
        <dbReference type="Proteomes" id="UP001620626"/>
    </source>
</evidence>
<evidence type="ECO:0000256" key="12">
    <source>
        <dbReference type="PROSITE-ProRule" id="PRU00282"/>
    </source>
</evidence>
<gene>
    <name evidence="16" type="ORF">niasHT_008112</name>
</gene>
<keyword evidence="6 12" id="KW-0812">Transmembrane</keyword>
<evidence type="ECO:0000259" key="14">
    <source>
        <dbReference type="Pfam" id="PF00534"/>
    </source>
</evidence>
<keyword evidence="17" id="KW-1185">Reference proteome</keyword>
<evidence type="ECO:0000256" key="7">
    <source>
        <dbReference type="ARBA" id="ARBA00022824"/>
    </source>
</evidence>
<keyword evidence="4 13" id="KW-0328">Glycosyltransferase</keyword>
<comment type="similarity">
    <text evidence="3">Belongs to the mitochondrial carrier (TC 2.A.29) family.</text>
</comment>
<feature type="domain" description="Glycosyltransferase subfamily 4-like N-terminal" evidence="15">
    <location>
        <begin position="354"/>
        <end position="531"/>
    </location>
</feature>
<protein>
    <recommendedName>
        <fullName evidence="13">Alpha-1,3/1,6-mannosyltransferase ALG2</fullName>
        <ecNumber evidence="13">2.4.1.132</ecNumber>
        <ecNumber evidence="13">2.4.1.257</ecNumber>
    </recommendedName>
    <alternativeName>
        <fullName evidence="13">GDP-Man:Man(1)GlcNAc(2)-PP-Dol alpha-1,3-mannosyltransferase</fullName>
    </alternativeName>
</protein>
<comment type="caution">
    <text evidence="16">The sequence shown here is derived from an EMBL/GenBank/DDBJ whole genome shotgun (WGS) entry which is preliminary data.</text>
</comment>
<dbReference type="PANTHER" id="PTHR45918:SF1">
    <property type="entry name" value="ALPHA-1,3_1,6-MANNOSYLTRANSFERASE ALG2"/>
    <property type="match status" value="1"/>
</dbReference>
<reference evidence="16 17" key="1">
    <citation type="submission" date="2024-10" db="EMBL/GenBank/DDBJ databases">
        <authorList>
            <person name="Kim D."/>
        </authorList>
    </citation>
    <scope>NUCLEOTIDE SEQUENCE [LARGE SCALE GENOMIC DNA]</scope>
    <source>
        <strain evidence="16">BH-2024</strain>
    </source>
</reference>
<dbReference type="Proteomes" id="UP001620626">
    <property type="component" value="Unassembled WGS sequence"/>
</dbReference>
<dbReference type="InterPro" id="IPR023395">
    <property type="entry name" value="MCP_dom_sf"/>
</dbReference>
<dbReference type="EC" id="2.4.1.132" evidence="13"/>
<comment type="catalytic activity">
    <reaction evidence="11 13">
        <text>an alpha-D-Man-(1-&gt;3)-beta-D-Man-(1-&gt;4)-beta-D-GlcNAc-(1-&gt;4)-alpha-D-GlcNAc-diphospho-di-trans,poly-cis-dolichol + GDP-alpha-D-mannose = an alpha-D-Man-(1-&gt;3)-[alpha-D-Man-(1-&gt;6)]-beta-D-Man-(1-&gt;4)-beta-D-GlcNAc-(1-&gt;4)-alpha-D-GlcNAc-diphospho-di-trans,poly-cis-dolichol + GDP + H(+)</text>
        <dbReference type="Rhea" id="RHEA:29519"/>
        <dbReference type="Rhea" id="RHEA-COMP:19513"/>
        <dbReference type="Rhea" id="RHEA-COMP:19515"/>
        <dbReference type="ChEBI" id="CHEBI:15378"/>
        <dbReference type="ChEBI" id="CHEBI:57527"/>
        <dbReference type="ChEBI" id="CHEBI:58189"/>
        <dbReference type="ChEBI" id="CHEBI:132510"/>
        <dbReference type="ChEBI" id="CHEBI:132511"/>
        <dbReference type="EC" id="2.4.1.257"/>
    </reaction>
    <physiologicalReaction direction="left-to-right" evidence="11 13">
        <dbReference type="Rhea" id="RHEA:29520"/>
    </physiologicalReaction>
</comment>
<dbReference type="GO" id="GO:0005789">
    <property type="term" value="C:endoplasmic reticulum membrane"/>
    <property type="evidence" value="ECO:0007669"/>
    <property type="project" value="UniProtKB-SubCell"/>
</dbReference>
<dbReference type="InterPro" id="IPR001296">
    <property type="entry name" value="Glyco_trans_1"/>
</dbReference>
<dbReference type="Pfam" id="PF00153">
    <property type="entry name" value="Mito_carr"/>
    <property type="match status" value="1"/>
</dbReference>
<feature type="repeat" description="Solcar" evidence="12">
    <location>
        <begin position="145"/>
        <end position="234"/>
    </location>
</feature>
<dbReference type="AlphaFoldDB" id="A0ABD2M218"/>
<keyword evidence="7" id="KW-0256">Endoplasmic reticulum</keyword>
<sequence>MEQIMEQNIDPPVRQILRTPIAKLCMSSVFYPMNFARILIQLGHDPFPLSRGKKRIFFGPPVYFQPNFFKYIKNIWQSHGWPTIYTGIGAHLAHSVAFDFCYKYTVNQLDEFYLELGGRMDEEDKQKMENPRELGTHQLIRIRVRQAIRDTVSHCIATTIVQPFWVIMVRQIAQHIGNDTKYAPIALLQPLRLIGDEEGPSGLFSGLIPQLIGVVFFVWGSAVLSIVVEEVIKYSEKDQDLEDQQIESYFTNLRSLSKMVVGYFIRSWRYPFEVVAAIMATAGSRLAISMLPFSPLFTHWSDAYDYLSPFELYRGNQVILRQERGPVSVGTDGKLQKHFFVPMKVTVLHPDFGIGGAERLMLDMAIALRNKGHRVTVVTNNFSRDHCFPELLDFEGDLEVVNFHFPRSIFGKCFALCAFIRFCLAALYICVFHRDSAVVVSDLISAPLPILRLFTNCALLFYCHFPDQLLTTRDSFLKSVYRSVIDRVESWSVGWAHKVLVNSHFTEGVVRDTFPSLALRSLTVLYPPLNCDSINSQCQRVEENQQNGTDEDELNSEGIGQLKRRMDSAKAAETNIFLSINRFERKKCVELAIHAFAYLLDVLATENRQTEIENTFLVLAGGYDKRNAENIAYHLELVQIVDQIGLQKHVIFALSPSDFAKIWLLKHALLVVYTPDREHFGIVPIEAMFMRCAVLAVNSGGPLESIENGSSGFLRDSNAEEFGKVMKLAVNRPQLMQQMGAAGRIRVEKHFSFGAFSNKIDEIIVKIGTNSRQ</sequence>
<keyword evidence="5 13" id="KW-0808">Transferase</keyword>
<name>A0ABD2M218_9BILA</name>
<evidence type="ECO:0000256" key="2">
    <source>
        <dbReference type="ARBA" id="ARBA00004922"/>
    </source>
</evidence>
<evidence type="ECO:0000256" key="5">
    <source>
        <dbReference type="ARBA" id="ARBA00022679"/>
    </source>
</evidence>
<keyword evidence="9 12" id="KW-0472">Membrane</keyword>
<comment type="subcellular location">
    <subcellularLocation>
        <location evidence="13">Endoplasmic reticulum membrane</location>
        <topology evidence="13">Single-pass membrane protein</topology>
    </subcellularLocation>
    <subcellularLocation>
        <location evidence="1">Membrane</location>
        <topology evidence="1">Multi-pass membrane protein</topology>
    </subcellularLocation>
</comment>
<evidence type="ECO:0000256" key="6">
    <source>
        <dbReference type="ARBA" id="ARBA00022692"/>
    </source>
</evidence>
<evidence type="ECO:0000256" key="1">
    <source>
        <dbReference type="ARBA" id="ARBA00004141"/>
    </source>
</evidence>
<feature type="domain" description="Glycosyl transferase family 1" evidence="14">
    <location>
        <begin position="567"/>
        <end position="744"/>
    </location>
</feature>
<comment type="pathway">
    <text evidence="2 13">Protein modification; protein glycosylation.</text>
</comment>
<dbReference type="GO" id="GO:0102704">
    <property type="term" value="F:GDP-Man:Man(2)GlcNAc(2)-PP-Dol alpha-1,6-mannosyltransferase activity"/>
    <property type="evidence" value="ECO:0007669"/>
    <property type="project" value="UniProtKB-UniRule"/>
</dbReference>
<dbReference type="Gene3D" id="3.40.50.2000">
    <property type="entry name" value="Glycogen Phosphorylase B"/>
    <property type="match status" value="2"/>
</dbReference>
<dbReference type="GO" id="GO:0004378">
    <property type="term" value="F:GDP-Man:Man(1)GlcNAc(2)-PP-Dol alpha-1,3-mannosyltransferase activity"/>
    <property type="evidence" value="ECO:0007669"/>
    <property type="project" value="UniProtKB-UniRule"/>
</dbReference>
<evidence type="ECO:0000256" key="13">
    <source>
        <dbReference type="RuleBase" id="RU367136"/>
    </source>
</evidence>
<accession>A0ABD2M218</accession>
<dbReference type="Gene3D" id="1.50.40.10">
    <property type="entry name" value="Mitochondrial carrier domain"/>
    <property type="match status" value="1"/>
</dbReference>
<dbReference type="Pfam" id="PF13439">
    <property type="entry name" value="Glyco_transf_4"/>
    <property type="match status" value="1"/>
</dbReference>
<dbReference type="Pfam" id="PF00534">
    <property type="entry name" value="Glycos_transf_1"/>
    <property type="match status" value="1"/>
</dbReference>
<evidence type="ECO:0000313" key="16">
    <source>
        <dbReference type="EMBL" id="KAL3120820.1"/>
    </source>
</evidence>
<dbReference type="EC" id="2.4.1.257" evidence="13"/>
<dbReference type="SUPFAM" id="SSF103506">
    <property type="entry name" value="Mitochondrial carrier"/>
    <property type="match status" value="1"/>
</dbReference>
<dbReference type="PANTHER" id="PTHR45918">
    <property type="entry name" value="ALPHA-1,3/1,6-MANNOSYLTRANSFERASE ALG2"/>
    <property type="match status" value="1"/>
</dbReference>
<keyword evidence="8" id="KW-1133">Transmembrane helix</keyword>
<evidence type="ECO:0000256" key="8">
    <source>
        <dbReference type="ARBA" id="ARBA00022989"/>
    </source>
</evidence>
<dbReference type="EMBL" id="JBICBT010000207">
    <property type="protein sequence ID" value="KAL3120820.1"/>
    <property type="molecule type" value="Genomic_DNA"/>
</dbReference>
<evidence type="ECO:0000256" key="9">
    <source>
        <dbReference type="ARBA" id="ARBA00023136"/>
    </source>
</evidence>
<evidence type="ECO:0000259" key="15">
    <source>
        <dbReference type="Pfam" id="PF13439"/>
    </source>
</evidence>
<proteinExistence type="inferred from homology"/>
<comment type="similarity">
    <text evidence="13">Belongs to the glycosyltransferase group 1 family.</text>
</comment>
<evidence type="ECO:0000256" key="10">
    <source>
        <dbReference type="ARBA" id="ARBA00045103"/>
    </source>
</evidence>
<dbReference type="InterPro" id="IPR018108">
    <property type="entry name" value="MCP_transmembrane"/>
</dbReference>
<dbReference type="PROSITE" id="PS50920">
    <property type="entry name" value="SOLCAR"/>
    <property type="match status" value="1"/>
</dbReference>
<dbReference type="SUPFAM" id="SSF53756">
    <property type="entry name" value="UDP-Glycosyltransferase/glycogen phosphorylase"/>
    <property type="match status" value="1"/>
</dbReference>
<comment type="catalytic activity">
    <reaction evidence="10 13">
        <text>a beta-D-Man-(1-&gt;4)-beta-D-GlcNAc-(1-&gt;4)-alpha-D-GlcNAc-diphospho-di-trans,poly-cis-dolichol + GDP-alpha-D-mannose = an alpha-D-Man-(1-&gt;3)-beta-D-Man-(1-&gt;4)-beta-D-GlcNAc-(1-&gt;4)-alpha-D-GlcNAc-diphospho-di-trans,poly-cis-dolichol + GDP + H(+)</text>
        <dbReference type="Rhea" id="RHEA:29515"/>
        <dbReference type="Rhea" id="RHEA-COMP:19511"/>
        <dbReference type="Rhea" id="RHEA-COMP:19513"/>
        <dbReference type="ChEBI" id="CHEBI:15378"/>
        <dbReference type="ChEBI" id="CHEBI:57527"/>
        <dbReference type="ChEBI" id="CHEBI:58189"/>
        <dbReference type="ChEBI" id="CHEBI:58472"/>
        <dbReference type="ChEBI" id="CHEBI:132510"/>
        <dbReference type="EC" id="2.4.1.132"/>
    </reaction>
    <physiologicalReaction direction="left-to-right" evidence="10 13">
        <dbReference type="Rhea" id="RHEA:29516"/>
    </physiologicalReaction>
</comment>
<evidence type="ECO:0000256" key="11">
    <source>
        <dbReference type="ARBA" id="ARBA00045104"/>
    </source>
</evidence>
<comment type="function">
    <text evidence="13">Mannosylates Man(2)GlcNAc(2)-dolichol diphosphate and Man(1)GlcNAc(2)-dolichol diphosphate to form Man(3)GlcNAc(2)-dolichol diphosphate.</text>
</comment>
<dbReference type="InterPro" id="IPR027054">
    <property type="entry name" value="ALG2"/>
</dbReference>
<evidence type="ECO:0000256" key="3">
    <source>
        <dbReference type="ARBA" id="ARBA00006375"/>
    </source>
</evidence>
<organism evidence="16 17">
    <name type="scientific">Heterodera trifolii</name>
    <dbReference type="NCBI Taxonomy" id="157864"/>
    <lineage>
        <taxon>Eukaryota</taxon>
        <taxon>Metazoa</taxon>
        <taxon>Ecdysozoa</taxon>
        <taxon>Nematoda</taxon>
        <taxon>Chromadorea</taxon>
        <taxon>Rhabditida</taxon>
        <taxon>Tylenchina</taxon>
        <taxon>Tylenchomorpha</taxon>
        <taxon>Tylenchoidea</taxon>
        <taxon>Heteroderidae</taxon>
        <taxon>Heteroderinae</taxon>
        <taxon>Heterodera</taxon>
    </lineage>
</organism>
<dbReference type="InterPro" id="IPR028098">
    <property type="entry name" value="Glyco_trans_4-like_N"/>
</dbReference>
<evidence type="ECO:0000256" key="4">
    <source>
        <dbReference type="ARBA" id="ARBA00022676"/>
    </source>
</evidence>